<dbReference type="GO" id="GO:0043565">
    <property type="term" value="F:sequence-specific DNA binding"/>
    <property type="evidence" value="ECO:0007669"/>
    <property type="project" value="InterPro"/>
</dbReference>
<evidence type="ECO:0000313" key="5">
    <source>
        <dbReference type="EMBL" id="KAA9039547.1"/>
    </source>
</evidence>
<dbReference type="AlphaFoldDB" id="A0A5J5ILM8"/>
<dbReference type="PANTHER" id="PTHR46796:SF13">
    <property type="entry name" value="HTH-TYPE TRANSCRIPTIONAL ACTIVATOR RHAS"/>
    <property type="match status" value="1"/>
</dbReference>
<evidence type="ECO:0000256" key="1">
    <source>
        <dbReference type="ARBA" id="ARBA00023015"/>
    </source>
</evidence>
<keyword evidence="6" id="KW-1185">Reference proteome</keyword>
<accession>A0A5J5ILM8</accession>
<keyword evidence="3" id="KW-0804">Transcription</keyword>
<evidence type="ECO:0000256" key="3">
    <source>
        <dbReference type="ARBA" id="ARBA00023163"/>
    </source>
</evidence>
<dbReference type="InterPro" id="IPR018060">
    <property type="entry name" value="HTH_AraC"/>
</dbReference>
<dbReference type="SMART" id="SM00342">
    <property type="entry name" value="HTH_ARAC"/>
    <property type="match status" value="1"/>
</dbReference>
<evidence type="ECO:0000313" key="6">
    <source>
        <dbReference type="Proteomes" id="UP000326903"/>
    </source>
</evidence>
<dbReference type="EMBL" id="VYQF01000002">
    <property type="protein sequence ID" value="KAA9039547.1"/>
    <property type="molecule type" value="Genomic_DNA"/>
</dbReference>
<dbReference type="PANTHER" id="PTHR46796">
    <property type="entry name" value="HTH-TYPE TRANSCRIPTIONAL ACTIVATOR RHAS-RELATED"/>
    <property type="match status" value="1"/>
</dbReference>
<organism evidence="5 6">
    <name type="scientific">Ginsengibacter hankyongi</name>
    <dbReference type="NCBI Taxonomy" id="2607284"/>
    <lineage>
        <taxon>Bacteria</taxon>
        <taxon>Pseudomonadati</taxon>
        <taxon>Bacteroidota</taxon>
        <taxon>Chitinophagia</taxon>
        <taxon>Chitinophagales</taxon>
        <taxon>Chitinophagaceae</taxon>
        <taxon>Ginsengibacter</taxon>
    </lineage>
</organism>
<gene>
    <name evidence="5" type="ORF">FW778_12085</name>
</gene>
<keyword evidence="2" id="KW-0238">DNA-binding</keyword>
<proteinExistence type="predicted"/>
<name>A0A5J5ILM8_9BACT</name>
<reference evidence="5 6" key="1">
    <citation type="submission" date="2019-09" db="EMBL/GenBank/DDBJ databases">
        <title>Draft genome sequence of Ginsengibacter sp. BR5-29.</title>
        <authorList>
            <person name="Im W.-T."/>
        </authorList>
    </citation>
    <scope>NUCLEOTIDE SEQUENCE [LARGE SCALE GENOMIC DNA]</scope>
    <source>
        <strain evidence="5 6">BR5-29</strain>
    </source>
</reference>
<sequence>MPQPLHAIYEYYLTFFLKDKFCTVRDSSGKEETKTSSLVTFFTESQGCVYYQGSYVLFCVQFKSNGLFAIFGIPQKMLINSIIPIADILGNGYRLLNEQLGTSKDIFEMSKHMDKYLVQRLLSQNHNRHTANIANCSNLILSKKGNISLDNLAYNANMSCRNFERRFIDEIGMSPKLYSRIVRFYNAIENKMLHPEKAWTDITYEGGYYDQAHFIKEVKMFAAKSPQELFMNTPPPKEEFIEK</sequence>
<feature type="domain" description="HTH araC/xylS-type" evidence="4">
    <location>
        <begin position="141"/>
        <end position="232"/>
    </location>
</feature>
<keyword evidence="1" id="KW-0805">Transcription regulation</keyword>
<dbReference type="Gene3D" id="1.10.10.60">
    <property type="entry name" value="Homeodomain-like"/>
    <property type="match status" value="1"/>
</dbReference>
<evidence type="ECO:0000259" key="4">
    <source>
        <dbReference type="PROSITE" id="PS01124"/>
    </source>
</evidence>
<dbReference type="GO" id="GO:0003700">
    <property type="term" value="F:DNA-binding transcription factor activity"/>
    <property type="evidence" value="ECO:0007669"/>
    <property type="project" value="InterPro"/>
</dbReference>
<dbReference type="Proteomes" id="UP000326903">
    <property type="component" value="Unassembled WGS sequence"/>
</dbReference>
<dbReference type="InterPro" id="IPR050204">
    <property type="entry name" value="AraC_XylS_family_regulators"/>
</dbReference>
<comment type="caution">
    <text evidence="5">The sequence shown here is derived from an EMBL/GenBank/DDBJ whole genome shotgun (WGS) entry which is preliminary data.</text>
</comment>
<evidence type="ECO:0000256" key="2">
    <source>
        <dbReference type="ARBA" id="ARBA00023125"/>
    </source>
</evidence>
<dbReference type="PROSITE" id="PS01124">
    <property type="entry name" value="HTH_ARAC_FAMILY_2"/>
    <property type="match status" value="1"/>
</dbReference>
<dbReference type="Pfam" id="PF12833">
    <property type="entry name" value="HTH_18"/>
    <property type="match status" value="1"/>
</dbReference>
<protein>
    <submittedName>
        <fullName evidence="5">AraC family transcriptional regulator</fullName>
    </submittedName>
</protein>